<accession>A0A5J4WQI7</accession>
<evidence type="ECO:0000313" key="1">
    <source>
        <dbReference type="EMBL" id="KAA6397168.1"/>
    </source>
</evidence>
<name>A0A5J4WQI7_9EUKA</name>
<gene>
    <name evidence="1" type="ORF">EZS28_007307</name>
</gene>
<protein>
    <submittedName>
        <fullName evidence="1">Uncharacterized protein</fullName>
    </submittedName>
</protein>
<comment type="caution">
    <text evidence="1">The sequence shown here is derived from an EMBL/GenBank/DDBJ whole genome shotgun (WGS) entry which is preliminary data.</text>
</comment>
<sequence length="97" mass="11638">MRRWMIKGFDLITVGKDDEGQYWPGFGPSYKHAIYQTKSKQQGIKHSMDDIRAFWREHNFDLRVACVRKEYDSEDDSETLQPVKATRYEFECKFGRH</sequence>
<dbReference type="Proteomes" id="UP000324800">
    <property type="component" value="Unassembled WGS sequence"/>
</dbReference>
<dbReference type="EMBL" id="SNRW01001243">
    <property type="protein sequence ID" value="KAA6397168.1"/>
    <property type="molecule type" value="Genomic_DNA"/>
</dbReference>
<organism evidence="1 2">
    <name type="scientific">Streblomastix strix</name>
    <dbReference type="NCBI Taxonomy" id="222440"/>
    <lineage>
        <taxon>Eukaryota</taxon>
        <taxon>Metamonada</taxon>
        <taxon>Preaxostyla</taxon>
        <taxon>Oxymonadida</taxon>
        <taxon>Streblomastigidae</taxon>
        <taxon>Streblomastix</taxon>
    </lineage>
</organism>
<evidence type="ECO:0000313" key="2">
    <source>
        <dbReference type="Proteomes" id="UP000324800"/>
    </source>
</evidence>
<reference evidence="1 2" key="1">
    <citation type="submission" date="2019-03" db="EMBL/GenBank/DDBJ databases">
        <title>Single cell metagenomics reveals metabolic interactions within the superorganism composed of flagellate Streblomastix strix and complex community of Bacteroidetes bacteria on its surface.</title>
        <authorList>
            <person name="Treitli S.C."/>
            <person name="Kolisko M."/>
            <person name="Husnik F."/>
            <person name="Keeling P."/>
            <person name="Hampl V."/>
        </authorList>
    </citation>
    <scope>NUCLEOTIDE SEQUENCE [LARGE SCALE GENOMIC DNA]</scope>
    <source>
        <strain evidence="1">ST1C</strain>
    </source>
</reference>
<proteinExistence type="predicted"/>
<dbReference type="AlphaFoldDB" id="A0A5J4WQI7"/>